<reference evidence="5" key="1">
    <citation type="submission" date="2020-10" db="EMBL/GenBank/DDBJ databases">
        <authorList>
            <person name="Hahn C.J."/>
            <person name="Laso-Perez R."/>
            <person name="Vulcano F."/>
            <person name="Vaziourakis K.-M."/>
            <person name="Stokke R."/>
            <person name="Steen I.H."/>
            <person name="Teske A."/>
            <person name="Boetius A."/>
            <person name="Liebeke M."/>
            <person name="Amann R."/>
            <person name="Knittel K."/>
        </authorList>
    </citation>
    <scope>NUCLEOTIDE SEQUENCE</scope>
    <source>
        <strain evidence="5">Gfbio:e3339647-f889-4370-9287-4fb5cb688e4c:AG392M11_GoMArc1</strain>
    </source>
</reference>
<dbReference type="CDD" id="cd02440">
    <property type="entry name" value="AdoMet_MTases"/>
    <property type="match status" value="1"/>
</dbReference>
<dbReference type="InterPro" id="IPR029063">
    <property type="entry name" value="SAM-dependent_MTases_sf"/>
</dbReference>
<keyword evidence="5" id="KW-0830">Ubiquinone</keyword>
<comment type="function">
    <text evidence="4">Methyltransferase required for the conversion of demethylmenaquinol (DMKH2) to menaquinol (MKH2).</text>
</comment>
<dbReference type="HAMAP" id="MF_01813">
    <property type="entry name" value="MenG_UbiE_methyltr"/>
    <property type="match status" value="1"/>
</dbReference>
<sequence length="238" mass="27138">MLSDQRHNKEKIQQMFAAISKRYDLLNRVLSFNQDKYWRRIAVSKLQVDGDSCWLDMCAGTGDVSIEMVKQEDFSGSVVAGDFCAEMLRYGIQKCKRLDINNIKFVNADAENLPFDKNTFDGAITAFGIRNIADRKKALLELTRTVRNNRRIVILEFSSPTNRIFKSVYHCYFKRILPLSGSILSKNDTAYSYLPASVQAFPGRQEFAALMKNVGMKNVEHFDLTFGIVTVYVGTTQK</sequence>
<dbReference type="EMBL" id="CAJHIQ010000019">
    <property type="protein sequence ID" value="CAD6492774.1"/>
    <property type="molecule type" value="Genomic_DNA"/>
</dbReference>
<dbReference type="AlphaFoldDB" id="A0A811T6A3"/>
<evidence type="ECO:0000313" key="5">
    <source>
        <dbReference type="EMBL" id="CAD6492774.1"/>
    </source>
</evidence>
<dbReference type="NCBIfam" id="TIGR01934">
    <property type="entry name" value="MenG_MenH_UbiE"/>
    <property type="match status" value="1"/>
</dbReference>
<dbReference type="GO" id="GO:0009234">
    <property type="term" value="P:menaquinone biosynthetic process"/>
    <property type="evidence" value="ECO:0007669"/>
    <property type="project" value="UniProtKB-UniRule"/>
</dbReference>
<dbReference type="EC" id="2.1.1.163" evidence="4"/>
<comment type="caution">
    <text evidence="4">Lacks conserved residue(s) required for the propagation of feature annotation.</text>
</comment>
<dbReference type="PROSITE" id="PS51608">
    <property type="entry name" value="SAM_MT_UBIE"/>
    <property type="match status" value="1"/>
</dbReference>
<dbReference type="Gene3D" id="3.40.50.150">
    <property type="entry name" value="Vaccinia Virus protein VP39"/>
    <property type="match status" value="1"/>
</dbReference>
<dbReference type="InterPro" id="IPR023576">
    <property type="entry name" value="UbiE/COQ5_MeTrFase_CS"/>
</dbReference>
<dbReference type="PANTHER" id="PTHR43591:SF24">
    <property type="entry name" value="2-METHOXY-6-POLYPRENYL-1,4-BENZOQUINOL METHYLASE, MITOCHONDRIAL"/>
    <property type="match status" value="1"/>
</dbReference>
<dbReference type="Pfam" id="PF01209">
    <property type="entry name" value="Ubie_methyltran"/>
    <property type="match status" value="1"/>
</dbReference>
<dbReference type="GO" id="GO:0032259">
    <property type="term" value="P:methylation"/>
    <property type="evidence" value="ECO:0007669"/>
    <property type="project" value="UniProtKB-KW"/>
</dbReference>
<evidence type="ECO:0000313" key="6">
    <source>
        <dbReference type="Proteomes" id="UP000639006"/>
    </source>
</evidence>
<keyword evidence="2 4" id="KW-0808">Transferase</keyword>
<feature type="binding site" evidence="4">
    <location>
        <position position="82"/>
    </location>
    <ligand>
        <name>S-adenosyl-L-methionine</name>
        <dbReference type="ChEBI" id="CHEBI:59789"/>
    </ligand>
</feature>
<evidence type="ECO:0000256" key="1">
    <source>
        <dbReference type="ARBA" id="ARBA00022603"/>
    </source>
</evidence>
<proteinExistence type="inferred from homology"/>
<comment type="catalytic activity">
    <reaction evidence="4">
        <text>a 2-demethylmenaquinol + S-adenosyl-L-methionine = a menaquinol + S-adenosyl-L-homocysteine + H(+)</text>
        <dbReference type="Rhea" id="RHEA:42640"/>
        <dbReference type="Rhea" id="RHEA-COMP:9539"/>
        <dbReference type="Rhea" id="RHEA-COMP:9563"/>
        <dbReference type="ChEBI" id="CHEBI:15378"/>
        <dbReference type="ChEBI" id="CHEBI:18151"/>
        <dbReference type="ChEBI" id="CHEBI:55437"/>
        <dbReference type="ChEBI" id="CHEBI:57856"/>
        <dbReference type="ChEBI" id="CHEBI:59789"/>
        <dbReference type="EC" id="2.1.1.163"/>
    </reaction>
</comment>
<comment type="pathway">
    <text evidence="4">Quinol/quinone metabolism; menaquinone biosynthesis; menaquinol from 1,4-dihydroxy-2-naphthoate: step 2/2.</text>
</comment>
<feature type="binding site" evidence="4">
    <location>
        <position position="61"/>
    </location>
    <ligand>
        <name>S-adenosyl-L-methionine</name>
        <dbReference type="ChEBI" id="CHEBI:59789"/>
    </ligand>
</feature>
<name>A0A811T6A3_9EURY</name>
<dbReference type="PANTHER" id="PTHR43591">
    <property type="entry name" value="METHYLTRANSFERASE"/>
    <property type="match status" value="1"/>
</dbReference>
<dbReference type="PROSITE" id="PS01183">
    <property type="entry name" value="UBIE_1"/>
    <property type="match status" value="1"/>
</dbReference>
<comment type="caution">
    <text evidence="5">The sequence shown here is derived from an EMBL/GenBank/DDBJ whole genome shotgun (WGS) entry which is preliminary data.</text>
</comment>
<dbReference type="UniPathway" id="UPA00079">
    <property type="reaction ID" value="UER00169"/>
</dbReference>
<keyword evidence="4" id="KW-0474">Menaquinone biosynthesis</keyword>
<dbReference type="SUPFAM" id="SSF53335">
    <property type="entry name" value="S-adenosyl-L-methionine-dependent methyltransferases"/>
    <property type="match status" value="1"/>
</dbReference>
<protein>
    <recommendedName>
        <fullName evidence="4">Demethylmenaquinone methyltransferase</fullName>
        <ecNumber evidence="4">2.1.1.163</ecNumber>
    </recommendedName>
</protein>
<feature type="binding site" evidence="4">
    <location>
        <begin position="109"/>
        <end position="110"/>
    </location>
    <ligand>
        <name>S-adenosyl-L-methionine</name>
        <dbReference type="ChEBI" id="CHEBI:59789"/>
    </ligand>
</feature>
<accession>A0A811T6A3</accession>
<keyword evidence="3 4" id="KW-0949">S-adenosyl-L-methionine</keyword>
<evidence type="ECO:0000256" key="4">
    <source>
        <dbReference type="HAMAP-Rule" id="MF_01813"/>
    </source>
</evidence>
<gene>
    <name evidence="5" type="primary">ubiE_2</name>
    <name evidence="4" type="synonym">menG</name>
    <name evidence="5" type="ORF">DIAAKJNI_00386</name>
</gene>
<comment type="similarity">
    <text evidence="4">Belongs to the class I-like SAM-binding methyltransferase superfamily. MenG/UbiE family.</text>
</comment>
<keyword evidence="1 4" id="KW-0489">Methyltransferase</keyword>
<dbReference type="Proteomes" id="UP000639006">
    <property type="component" value="Unassembled WGS sequence"/>
</dbReference>
<organism evidence="5 6">
    <name type="scientific">Candidatus Argoarchaeum ethanivorans</name>
    <dbReference type="NCBI Taxonomy" id="2608793"/>
    <lineage>
        <taxon>Archaea</taxon>
        <taxon>Methanobacteriati</taxon>
        <taxon>Methanobacteriota</taxon>
        <taxon>Stenosarchaea group</taxon>
        <taxon>Methanomicrobia</taxon>
        <taxon>Methanosarcinales</taxon>
        <taxon>Methanosarcinales incertae sedis</taxon>
        <taxon>GOM Arc I cluster</taxon>
        <taxon>Candidatus Argoarchaeum</taxon>
    </lineage>
</organism>
<evidence type="ECO:0000256" key="2">
    <source>
        <dbReference type="ARBA" id="ARBA00022679"/>
    </source>
</evidence>
<dbReference type="GO" id="GO:0043770">
    <property type="term" value="F:demethylmenaquinone methyltransferase activity"/>
    <property type="evidence" value="ECO:0007669"/>
    <property type="project" value="UniProtKB-UniRule"/>
</dbReference>
<evidence type="ECO:0000256" key="3">
    <source>
        <dbReference type="ARBA" id="ARBA00022691"/>
    </source>
</evidence>
<dbReference type="InterPro" id="IPR004033">
    <property type="entry name" value="UbiE/COQ5_MeTrFase"/>
</dbReference>
<dbReference type="NCBIfam" id="NF001244">
    <property type="entry name" value="PRK00216.1-5"/>
    <property type="match status" value="1"/>
</dbReference>